<protein>
    <submittedName>
        <fullName evidence="2">GNAT superfamily N-acetyltransferase</fullName>
    </submittedName>
</protein>
<dbReference type="InterPro" id="IPR016181">
    <property type="entry name" value="Acyl_CoA_acyltransferase"/>
</dbReference>
<dbReference type="EMBL" id="JAUSRV010000035">
    <property type="protein sequence ID" value="MDP9975367.1"/>
    <property type="molecule type" value="Genomic_DNA"/>
</dbReference>
<organism evidence="2 3">
    <name type="scientific">Variovorax paradoxus</name>
    <dbReference type="NCBI Taxonomy" id="34073"/>
    <lineage>
        <taxon>Bacteria</taxon>
        <taxon>Pseudomonadati</taxon>
        <taxon>Pseudomonadota</taxon>
        <taxon>Betaproteobacteria</taxon>
        <taxon>Burkholderiales</taxon>
        <taxon>Comamonadaceae</taxon>
        <taxon>Variovorax</taxon>
    </lineage>
</organism>
<evidence type="ECO:0000313" key="3">
    <source>
        <dbReference type="Proteomes" id="UP001224845"/>
    </source>
</evidence>
<accession>A0AAW8ETT0</accession>
<feature type="domain" description="N-acetyltransferase" evidence="1">
    <location>
        <begin position="3"/>
        <end position="145"/>
    </location>
</feature>
<evidence type="ECO:0000259" key="1">
    <source>
        <dbReference type="PROSITE" id="PS51186"/>
    </source>
</evidence>
<dbReference type="GO" id="GO:0016747">
    <property type="term" value="F:acyltransferase activity, transferring groups other than amino-acyl groups"/>
    <property type="evidence" value="ECO:0007669"/>
    <property type="project" value="InterPro"/>
</dbReference>
<sequence length="171" mass="19559">MDPIRRTALESDFEFAFDAKRQALGPYIAARWGWDDDFQRNLHLGRWRERPWSIILQSATPVGTIAPWKVDGHLRIGEFYVFPAFQRSGIGSAVLQDVLGQADRDNEVVRLEHLKWNSVGELYGRHGFVLESANGTHCFMVRRPIGPLRCGCLTGRIGHNRTFTSKLDWHA</sequence>
<dbReference type="AlphaFoldDB" id="A0AAW8ETT0"/>
<dbReference type="Pfam" id="PF13508">
    <property type="entry name" value="Acetyltransf_7"/>
    <property type="match status" value="1"/>
</dbReference>
<evidence type="ECO:0000313" key="2">
    <source>
        <dbReference type="EMBL" id="MDP9975367.1"/>
    </source>
</evidence>
<dbReference type="InterPro" id="IPR000182">
    <property type="entry name" value="GNAT_dom"/>
</dbReference>
<dbReference type="Gene3D" id="3.40.630.30">
    <property type="match status" value="1"/>
</dbReference>
<dbReference type="SUPFAM" id="SSF55729">
    <property type="entry name" value="Acyl-CoA N-acyltransferases (Nat)"/>
    <property type="match status" value="1"/>
</dbReference>
<gene>
    <name evidence="2" type="ORF">J2W39_006657</name>
</gene>
<dbReference type="CDD" id="cd04301">
    <property type="entry name" value="NAT_SF"/>
    <property type="match status" value="1"/>
</dbReference>
<dbReference type="RefSeq" id="WP_307597321.1">
    <property type="nucleotide sequence ID" value="NZ_JAUSRV010000035.1"/>
</dbReference>
<dbReference type="PROSITE" id="PS51186">
    <property type="entry name" value="GNAT"/>
    <property type="match status" value="1"/>
</dbReference>
<reference evidence="2" key="1">
    <citation type="submission" date="2023-07" db="EMBL/GenBank/DDBJ databases">
        <title>Sorghum-associated microbial communities from plants grown in Nebraska, USA.</title>
        <authorList>
            <person name="Schachtman D."/>
        </authorList>
    </citation>
    <scope>NUCLEOTIDE SEQUENCE</scope>
    <source>
        <strain evidence="2">DS3315</strain>
    </source>
</reference>
<proteinExistence type="predicted"/>
<comment type="caution">
    <text evidence="2">The sequence shown here is derived from an EMBL/GenBank/DDBJ whole genome shotgun (WGS) entry which is preliminary data.</text>
</comment>
<name>A0AAW8ETT0_VARPD</name>
<dbReference type="Proteomes" id="UP001224845">
    <property type="component" value="Unassembled WGS sequence"/>
</dbReference>